<dbReference type="AlphaFoldDB" id="A0ABD1WYI2"/>
<evidence type="ECO:0000313" key="3">
    <source>
        <dbReference type="Proteomes" id="UP001604277"/>
    </source>
</evidence>
<organism evidence="2 3">
    <name type="scientific">Forsythia ovata</name>
    <dbReference type="NCBI Taxonomy" id="205694"/>
    <lineage>
        <taxon>Eukaryota</taxon>
        <taxon>Viridiplantae</taxon>
        <taxon>Streptophyta</taxon>
        <taxon>Embryophyta</taxon>
        <taxon>Tracheophyta</taxon>
        <taxon>Spermatophyta</taxon>
        <taxon>Magnoliopsida</taxon>
        <taxon>eudicotyledons</taxon>
        <taxon>Gunneridae</taxon>
        <taxon>Pentapetalae</taxon>
        <taxon>asterids</taxon>
        <taxon>lamiids</taxon>
        <taxon>Lamiales</taxon>
        <taxon>Oleaceae</taxon>
        <taxon>Forsythieae</taxon>
        <taxon>Forsythia</taxon>
    </lineage>
</organism>
<keyword evidence="3" id="KW-1185">Reference proteome</keyword>
<comment type="caution">
    <text evidence="2">The sequence shown here is derived from an EMBL/GenBank/DDBJ whole genome shotgun (WGS) entry which is preliminary data.</text>
</comment>
<gene>
    <name evidence="2" type="ORF">Fot_08119</name>
</gene>
<reference evidence="3" key="1">
    <citation type="submission" date="2024-07" db="EMBL/GenBank/DDBJ databases">
        <title>Two chromosome-level genome assemblies of Korean endemic species Abeliophyllum distichum and Forsythia ovata (Oleaceae).</title>
        <authorList>
            <person name="Jang H."/>
        </authorList>
    </citation>
    <scope>NUCLEOTIDE SEQUENCE [LARGE SCALE GENOMIC DNA]</scope>
</reference>
<evidence type="ECO:0000256" key="1">
    <source>
        <dbReference type="SAM" id="MobiDB-lite"/>
    </source>
</evidence>
<feature type="compositionally biased region" description="Low complexity" evidence="1">
    <location>
        <begin position="33"/>
        <end position="46"/>
    </location>
</feature>
<dbReference type="Proteomes" id="UP001604277">
    <property type="component" value="Unassembled WGS sequence"/>
</dbReference>
<dbReference type="EMBL" id="JBFOLJ010000002">
    <property type="protein sequence ID" value="KAL2554500.1"/>
    <property type="molecule type" value="Genomic_DNA"/>
</dbReference>
<protein>
    <submittedName>
        <fullName evidence="2">Uncharacterized protein</fullName>
    </submittedName>
</protein>
<accession>A0ABD1WYI2</accession>
<evidence type="ECO:0000313" key="2">
    <source>
        <dbReference type="EMBL" id="KAL2554500.1"/>
    </source>
</evidence>
<sequence length="144" mass="16147">MSNSTSANNPILPTTSSPLSVVAPKRKRPRQVSENPSSIARSSPSSMDQNRRVRFLLLIWRKSRDLRLKMGMIWAIWSILKVAAQPPEPILPEAMKLCHWDDPPSKSDEGYENGEDASTFACGMRSALVVFDVISYNFVLRDGK</sequence>
<name>A0ABD1WYI2_9LAMI</name>
<feature type="compositionally biased region" description="Polar residues" evidence="1">
    <location>
        <begin position="1"/>
        <end position="19"/>
    </location>
</feature>
<proteinExistence type="predicted"/>
<feature type="region of interest" description="Disordered" evidence="1">
    <location>
        <begin position="1"/>
        <end position="49"/>
    </location>
</feature>